<gene>
    <name evidence="3" type="ORF">AMJ82_09865</name>
</gene>
<dbReference type="Proteomes" id="UP000051717">
    <property type="component" value="Unassembled WGS sequence"/>
</dbReference>
<sequence length="251" mass="27914">MTVISVDHIDEAAVVRLNRGVTNPLNLELVNELAAALVALERDPKARGIVLTGSNDKFFSIGLDIPELFPLARNEFEVFYRAFNQLCLTLYTLSIPTVAAIAGHAVAGGCILALCCDYRFVAEGRRLMGMNEIKLGVPVPYVADCILRYTVGVRNAREIMESGEFYPPDTSLQLGLADRVLPLERVVPASIEKIGLLSSSPREAFAMIKRNRVEPVETQVRARLDQKMALFIERWYSEGAREQLRAAMDKF</sequence>
<dbReference type="InterPro" id="IPR029045">
    <property type="entry name" value="ClpP/crotonase-like_dom_sf"/>
</dbReference>
<reference evidence="3 4" key="1">
    <citation type="journal article" date="2015" name="Microbiome">
        <title>Genomic resolution of linkages in carbon, nitrogen, and sulfur cycling among widespread estuary sediment bacteria.</title>
        <authorList>
            <person name="Baker B.J."/>
            <person name="Lazar C.S."/>
            <person name="Teske A.P."/>
            <person name="Dick G.J."/>
        </authorList>
    </citation>
    <scope>NUCLEOTIDE SEQUENCE [LARGE SCALE GENOMIC DNA]</scope>
    <source>
        <strain evidence="3">SM23_40</strain>
    </source>
</reference>
<comment type="caution">
    <text evidence="3">The sequence shown here is derived from an EMBL/GenBank/DDBJ whole genome shotgun (WGS) entry which is preliminary data.</text>
</comment>
<accession>A0A0S8G485</accession>
<name>A0A0S8G485_UNCT6</name>
<dbReference type="InterPro" id="IPR001753">
    <property type="entry name" value="Enoyl-CoA_hydra/iso"/>
</dbReference>
<organism evidence="3 4">
    <name type="scientific">candidate division TA06 bacterium SM23_40</name>
    <dbReference type="NCBI Taxonomy" id="1703774"/>
    <lineage>
        <taxon>Bacteria</taxon>
        <taxon>Bacteria division TA06</taxon>
    </lineage>
</organism>
<evidence type="ECO:0000313" key="3">
    <source>
        <dbReference type="EMBL" id="KPK67782.1"/>
    </source>
</evidence>
<dbReference type="GO" id="GO:0003824">
    <property type="term" value="F:catalytic activity"/>
    <property type="evidence" value="ECO:0007669"/>
    <property type="project" value="InterPro"/>
</dbReference>
<dbReference type="GO" id="GO:0006635">
    <property type="term" value="P:fatty acid beta-oxidation"/>
    <property type="evidence" value="ECO:0007669"/>
    <property type="project" value="TreeGrafter"/>
</dbReference>
<protein>
    <recommendedName>
        <fullName evidence="5">Enoyl-CoA hydratase</fullName>
    </recommendedName>
</protein>
<dbReference type="PANTHER" id="PTHR11941:SF45">
    <property type="entry name" value="ENOYL-COA DELTA ISOMERASE 1, MITOCHONDRIAL"/>
    <property type="match status" value="1"/>
</dbReference>
<dbReference type="SUPFAM" id="SSF52096">
    <property type="entry name" value="ClpP/crotonase"/>
    <property type="match status" value="1"/>
</dbReference>
<evidence type="ECO:0000313" key="4">
    <source>
        <dbReference type="Proteomes" id="UP000051717"/>
    </source>
</evidence>
<evidence type="ECO:0000256" key="2">
    <source>
        <dbReference type="RuleBase" id="RU003707"/>
    </source>
</evidence>
<dbReference type="InterPro" id="IPR018376">
    <property type="entry name" value="Enoyl-CoA_hyd/isom_CS"/>
</dbReference>
<dbReference type="EMBL" id="LJUI01000107">
    <property type="protein sequence ID" value="KPK67782.1"/>
    <property type="molecule type" value="Genomic_DNA"/>
</dbReference>
<comment type="similarity">
    <text evidence="1 2">Belongs to the enoyl-CoA hydratase/isomerase family.</text>
</comment>
<dbReference type="Pfam" id="PF00378">
    <property type="entry name" value="ECH_1"/>
    <property type="match status" value="1"/>
</dbReference>
<evidence type="ECO:0000256" key="1">
    <source>
        <dbReference type="ARBA" id="ARBA00005254"/>
    </source>
</evidence>
<dbReference type="AlphaFoldDB" id="A0A0S8G485"/>
<evidence type="ECO:0008006" key="5">
    <source>
        <dbReference type="Google" id="ProtNLM"/>
    </source>
</evidence>
<dbReference type="PANTHER" id="PTHR11941">
    <property type="entry name" value="ENOYL-COA HYDRATASE-RELATED"/>
    <property type="match status" value="1"/>
</dbReference>
<dbReference type="CDD" id="cd06558">
    <property type="entry name" value="crotonase-like"/>
    <property type="match status" value="1"/>
</dbReference>
<proteinExistence type="inferred from homology"/>
<dbReference type="Gene3D" id="3.90.226.10">
    <property type="entry name" value="2-enoyl-CoA Hydratase, Chain A, domain 1"/>
    <property type="match status" value="1"/>
</dbReference>
<dbReference type="PROSITE" id="PS00166">
    <property type="entry name" value="ENOYL_COA_HYDRATASE"/>
    <property type="match status" value="1"/>
</dbReference>